<name>A0A2G5TP89_9PELO</name>
<evidence type="ECO:0000256" key="6">
    <source>
        <dbReference type="ARBA" id="ARBA00023015"/>
    </source>
</evidence>
<dbReference type="STRING" id="1611254.A0A2G5TP89"/>
<protein>
    <recommendedName>
        <fullName evidence="16">Nuclear receptor domain-containing protein</fullName>
    </recommendedName>
</protein>
<dbReference type="InterPro" id="IPR049636">
    <property type="entry name" value="HNF4-like_DBD"/>
</dbReference>
<proteinExistence type="inferred from homology"/>
<keyword evidence="3 11" id="KW-0479">Metal-binding</keyword>
<dbReference type="GO" id="GO:0000978">
    <property type="term" value="F:RNA polymerase II cis-regulatory region sequence-specific DNA binding"/>
    <property type="evidence" value="ECO:0007669"/>
    <property type="project" value="InterPro"/>
</dbReference>
<keyword evidence="10 11" id="KW-0539">Nucleus</keyword>
<evidence type="ECO:0000256" key="1">
    <source>
        <dbReference type="ARBA" id="ARBA00004123"/>
    </source>
</evidence>
<keyword evidence="9 11" id="KW-0675">Receptor</keyword>
<dbReference type="SUPFAM" id="SSF48508">
    <property type="entry name" value="Nuclear receptor ligand-binding domain"/>
    <property type="match status" value="1"/>
</dbReference>
<dbReference type="CDD" id="cd06960">
    <property type="entry name" value="NR_DBD_HNF4A"/>
    <property type="match status" value="1"/>
</dbReference>
<dbReference type="GO" id="GO:0008270">
    <property type="term" value="F:zinc ion binding"/>
    <property type="evidence" value="ECO:0007669"/>
    <property type="project" value="UniProtKB-KW"/>
</dbReference>
<dbReference type="InterPro" id="IPR035500">
    <property type="entry name" value="NHR-like_dom_sf"/>
</dbReference>
<evidence type="ECO:0000259" key="12">
    <source>
        <dbReference type="PROSITE" id="PS51030"/>
    </source>
</evidence>
<dbReference type="InterPro" id="IPR013088">
    <property type="entry name" value="Znf_NHR/GATA"/>
</dbReference>
<dbReference type="InterPro" id="IPR001628">
    <property type="entry name" value="Znf_hrmn_rcpt"/>
</dbReference>
<evidence type="ECO:0000256" key="4">
    <source>
        <dbReference type="ARBA" id="ARBA00022771"/>
    </source>
</evidence>
<organism evidence="14 15">
    <name type="scientific">Caenorhabditis nigoni</name>
    <dbReference type="NCBI Taxonomy" id="1611254"/>
    <lineage>
        <taxon>Eukaryota</taxon>
        <taxon>Metazoa</taxon>
        <taxon>Ecdysozoa</taxon>
        <taxon>Nematoda</taxon>
        <taxon>Chromadorea</taxon>
        <taxon>Rhabditida</taxon>
        <taxon>Rhabditina</taxon>
        <taxon>Rhabditomorpha</taxon>
        <taxon>Rhabditoidea</taxon>
        <taxon>Rhabditidae</taxon>
        <taxon>Peloderinae</taxon>
        <taxon>Caenorhabditis</taxon>
    </lineage>
</organism>
<evidence type="ECO:0000256" key="9">
    <source>
        <dbReference type="ARBA" id="ARBA00023170"/>
    </source>
</evidence>
<keyword evidence="6 11" id="KW-0805">Transcription regulation</keyword>
<dbReference type="SMART" id="SM00399">
    <property type="entry name" value="ZnF_C4"/>
    <property type="match status" value="1"/>
</dbReference>
<dbReference type="EMBL" id="PDUG01000005">
    <property type="protein sequence ID" value="PIC29048.1"/>
    <property type="molecule type" value="Genomic_DNA"/>
</dbReference>
<evidence type="ECO:0000313" key="14">
    <source>
        <dbReference type="EMBL" id="PIC29048.1"/>
    </source>
</evidence>
<dbReference type="PROSITE" id="PS51843">
    <property type="entry name" value="NR_LBD"/>
    <property type="match status" value="1"/>
</dbReference>
<dbReference type="PROSITE" id="PS00031">
    <property type="entry name" value="NUCLEAR_REC_DBD_1"/>
    <property type="match status" value="1"/>
</dbReference>
<dbReference type="InterPro" id="IPR000536">
    <property type="entry name" value="Nucl_hrmn_rcpt_lig-bd"/>
</dbReference>
<reference evidence="15" key="1">
    <citation type="submission" date="2017-10" db="EMBL/GenBank/DDBJ databases">
        <title>Rapid genome shrinkage in a self-fertile nematode reveals novel sperm competition proteins.</title>
        <authorList>
            <person name="Yin D."/>
            <person name="Schwarz E.M."/>
            <person name="Thomas C.G."/>
            <person name="Felde R.L."/>
            <person name="Korf I.F."/>
            <person name="Cutter A.D."/>
            <person name="Schartner C.M."/>
            <person name="Ralston E.J."/>
            <person name="Meyer B.J."/>
            <person name="Haag E.S."/>
        </authorList>
    </citation>
    <scope>NUCLEOTIDE SEQUENCE [LARGE SCALE GENOMIC DNA]</scope>
    <source>
        <strain evidence="15">JU1422</strain>
    </source>
</reference>
<dbReference type="PRINTS" id="PR00047">
    <property type="entry name" value="STROIDFINGER"/>
</dbReference>
<sequence length="404" mass="46960">MSDLVSGFEGSSTTNTPPQYCLICCEIADGHHFGAPACRACAAFFRRTVQLNKIHECPKNNQCFILSNVRNMCRSCRYDKCIDVGMKRSAVQQKRDQLGKRDGLRSVSESYSSRGEPVLDTMRRAYEQLLVVRKEVHNRTENQPSRPICFSELQNVYLKEMTIVYRFLCEAFPEYSEFFPDTKRSLFKNFFLPFTLLESSFNGHTSNRDLDSNFLDQPKWIIDLDRRQFSNVSGTMITNVLPDKQDVMLIPSGDYIDLEHLESYFTSNHQKFSQKETISMFAQQFKVLRTCITHPLHSENVDIYEFLALSAIILWESDLEADVDRQNAQEEAFQMRNAVIRDLLFYYQSMNVYDDVALRLGTILSILPSIQRASHRFHEYMEIKNLLNLYALPQNLYDMFSPVS</sequence>
<comment type="similarity">
    <text evidence="2 11">Belongs to the nuclear hormone receptor family.</text>
</comment>
<dbReference type="Proteomes" id="UP000230233">
    <property type="component" value="Chromosome V"/>
</dbReference>
<dbReference type="SUPFAM" id="SSF57716">
    <property type="entry name" value="Glucocorticoid receptor-like (DNA-binding domain)"/>
    <property type="match status" value="1"/>
</dbReference>
<dbReference type="PROSITE" id="PS51030">
    <property type="entry name" value="NUCLEAR_REC_DBD_2"/>
    <property type="match status" value="1"/>
</dbReference>
<dbReference type="Gene3D" id="3.30.50.10">
    <property type="entry name" value="Erythroid Transcription Factor GATA-1, subunit A"/>
    <property type="match status" value="1"/>
</dbReference>
<evidence type="ECO:0000259" key="13">
    <source>
        <dbReference type="PROSITE" id="PS51843"/>
    </source>
</evidence>
<keyword evidence="5 11" id="KW-0862">Zinc</keyword>
<evidence type="ECO:0000256" key="2">
    <source>
        <dbReference type="ARBA" id="ARBA00005993"/>
    </source>
</evidence>
<evidence type="ECO:0000256" key="11">
    <source>
        <dbReference type="RuleBase" id="RU004334"/>
    </source>
</evidence>
<dbReference type="PANTHER" id="PTHR46011">
    <property type="entry name" value="NUCLEAR HORMONE RECEPTOR FAMILY MEMBER NHR-86-RELATED"/>
    <property type="match status" value="1"/>
</dbReference>
<dbReference type="GO" id="GO:0003700">
    <property type="term" value="F:DNA-binding transcription factor activity"/>
    <property type="evidence" value="ECO:0007669"/>
    <property type="project" value="InterPro"/>
</dbReference>
<feature type="domain" description="Nuclear receptor" evidence="12">
    <location>
        <begin position="18"/>
        <end position="93"/>
    </location>
</feature>
<evidence type="ECO:0008006" key="16">
    <source>
        <dbReference type="Google" id="ProtNLM"/>
    </source>
</evidence>
<evidence type="ECO:0000256" key="7">
    <source>
        <dbReference type="ARBA" id="ARBA00023125"/>
    </source>
</evidence>
<dbReference type="GO" id="GO:0005634">
    <property type="term" value="C:nucleus"/>
    <property type="evidence" value="ECO:0007669"/>
    <property type="project" value="UniProtKB-SubCell"/>
</dbReference>
<evidence type="ECO:0000256" key="5">
    <source>
        <dbReference type="ARBA" id="ARBA00022833"/>
    </source>
</evidence>
<dbReference type="Gene3D" id="1.10.565.10">
    <property type="entry name" value="Retinoid X Receptor"/>
    <property type="match status" value="1"/>
</dbReference>
<accession>A0A2G5TP89</accession>
<dbReference type="SMART" id="SM00430">
    <property type="entry name" value="HOLI"/>
    <property type="match status" value="1"/>
</dbReference>
<evidence type="ECO:0000256" key="8">
    <source>
        <dbReference type="ARBA" id="ARBA00023163"/>
    </source>
</evidence>
<keyword evidence="8 11" id="KW-0804">Transcription</keyword>
<evidence type="ECO:0000256" key="10">
    <source>
        <dbReference type="ARBA" id="ARBA00023242"/>
    </source>
</evidence>
<dbReference type="Pfam" id="PF00105">
    <property type="entry name" value="zf-C4"/>
    <property type="match status" value="1"/>
</dbReference>
<keyword evidence="15" id="KW-1185">Reference proteome</keyword>
<gene>
    <name evidence="14" type="primary">Cni-nhr-53</name>
    <name evidence="14" type="synonym">Cnig_chr_V.g20763</name>
    <name evidence="14" type="ORF">B9Z55_020763</name>
</gene>
<dbReference type="GO" id="GO:0006357">
    <property type="term" value="P:regulation of transcription by RNA polymerase II"/>
    <property type="evidence" value="ECO:0007669"/>
    <property type="project" value="TreeGrafter"/>
</dbReference>
<dbReference type="OrthoDB" id="5830034at2759"/>
<keyword evidence="7 11" id="KW-0238">DNA-binding</keyword>
<feature type="domain" description="NR LBD" evidence="13">
    <location>
        <begin position="114"/>
        <end position="403"/>
    </location>
</feature>
<dbReference type="Pfam" id="PF00104">
    <property type="entry name" value="Hormone_recep"/>
    <property type="match status" value="2"/>
</dbReference>
<comment type="caution">
    <text evidence="14">The sequence shown here is derived from an EMBL/GenBank/DDBJ whole genome shotgun (WGS) entry which is preliminary data.</text>
</comment>
<evidence type="ECO:0000313" key="15">
    <source>
        <dbReference type="Proteomes" id="UP000230233"/>
    </source>
</evidence>
<keyword evidence="4 11" id="KW-0863">Zinc-finger</keyword>
<comment type="subcellular location">
    <subcellularLocation>
        <location evidence="1 11">Nucleus</location>
    </subcellularLocation>
</comment>
<dbReference type="AlphaFoldDB" id="A0A2G5TP89"/>
<dbReference type="PANTHER" id="PTHR46011:SF10">
    <property type="entry name" value="NUCLEAR HORMONE RECEPTOR FAMILY MEMBER NHR-199-RELATED"/>
    <property type="match status" value="1"/>
</dbReference>
<evidence type="ECO:0000256" key="3">
    <source>
        <dbReference type="ARBA" id="ARBA00022723"/>
    </source>
</evidence>